<dbReference type="InterPro" id="IPR017508">
    <property type="entry name" value="HipA_N1"/>
</dbReference>
<dbReference type="NCBIfam" id="TIGR03071">
    <property type="entry name" value="couple_hipA"/>
    <property type="match status" value="1"/>
</dbReference>
<accession>A0A0H3U811</accession>
<dbReference type="Pfam" id="PF13657">
    <property type="entry name" value="Couple_hipA"/>
    <property type="match status" value="1"/>
</dbReference>
<evidence type="ECO:0000259" key="4">
    <source>
        <dbReference type="Pfam" id="PF07804"/>
    </source>
</evidence>
<feature type="domain" description="HipA-like C-terminal" evidence="4">
    <location>
        <begin position="145"/>
        <end position="391"/>
    </location>
</feature>
<dbReference type="InterPro" id="IPR052028">
    <property type="entry name" value="HipA_Ser/Thr_kinase"/>
</dbReference>
<evidence type="ECO:0000256" key="2">
    <source>
        <dbReference type="ARBA" id="ARBA00022679"/>
    </source>
</evidence>
<dbReference type="EMBL" id="KF540241">
    <property type="protein sequence ID" value="AIF26640.1"/>
    <property type="molecule type" value="Genomic_DNA"/>
</dbReference>
<dbReference type="PANTHER" id="PTHR37419:SF1">
    <property type="entry name" value="SERINE_THREONINE-PROTEIN KINASE TOXIN HIPA"/>
    <property type="match status" value="1"/>
</dbReference>
<evidence type="ECO:0000256" key="3">
    <source>
        <dbReference type="ARBA" id="ARBA00022777"/>
    </source>
</evidence>
<feature type="domain" description="HipA N-terminal subdomain 1" evidence="5">
    <location>
        <begin position="16"/>
        <end position="104"/>
    </location>
</feature>
<evidence type="ECO:0000256" key="1">
    <source>
        <dbReference type="ARBA" id="ARBA00010164"/>
    </source>
</evidence>
<sequence>MKLRVEIEKNGIMITAGYISGSTAADACFEYSDEYISEGNKPISISLPTDDKSFSPARTQNFFEGLLPEGFTRGEVARSIHVDANDYIGILSALGKECLGAIKVTASDNPASEEPTYERLDLERVKTLAAEGASASAELVTKSQLSLTGASGKTGLYYDADNETWYLPKGSAPSTHIVKQSHVRLSGIVVNEQLALRTAEKLGIDIPRSFIFSTGGNSDADVLLATERYDRLFSKESQQISGMQAPLRLHQEDFAQALGINSLRKYEREGEEYLKNMFTLLRKQSSNPIEDQLKLWDIIVFNYLIGNTDGHIKNFSLLYDKDMNSVRLAPAYDLISTTIYESTSRNMAFNIGGKTLIDNIDRECFRRASGDAGISERVALGRFDMMSERFTDALNESARELAEMGYQYALSIKDEVLKNR</sequence>
<dbReference type="AlphaFoldDB" id="A0A0H3U811"/>
<protein>
    <submittedName>
        <fullName evidence="6">Putative phosphatidylinositol kinase</fullName>
    </submittedName>
</protein>
<keyword evidence="2" id="KW-0808">Transferase</keyword>
<comment type="similarity">
    <text evidence="1">Belongs to the HipA Ser/Thr kinase family.</text>
</comment>
<dbReference type="InterPro" id="IPR012893">
    <property type="entry name" value="HipA-like_C"/>
</dbReference>
<dbReference type="PANTHER" id="PTHR37419">
    <property type="entry name" value="SERINE/THREONINE-PROTEIN KINASE TOXIN HIPA"/>
    <property type="match status" value="1"/>
</dbReference>
<name>A0A0H3U811_9BACT</name>
<evidence type="ECO:0000313" key="6">
    <source>
        <dbReference type="EMBL" id="AIF26640.1"/>
    </source>
</evidence>
<dbReference type="GO" id="GO:0004674">
    <property type="term" value="F:protein serine/threonine kinase activity"/>
    <property type="evidence" value="ECO:0007669"/>
    <property type="project" value="TreeGrafter"/>
</dbReference>
<dbReference type="GO" id="GO:0005829">
    <property type="term" value="C:cytosol"/>
    <property type="evidence" value="ECO:0007669"/>
    <property type="project" value="TreeGrafter"/>
</dbReference>
<evidence type="ECO:0000259" key="5">
    <source>
        <dbReference type="Pfam" id="PF13657"/>
    </source>
</evidence>
<dbReference type="Pfam" id="PF07804">
    <property type="entry name" value="HipA_C"/>
    <property type="match status" value="1"/>
</dbReference>
<dbReference type="Gene3D" id="1.10.1070.20">
    <property type="match status" value="1"/>
</dbReference>
<dbReference type="CDD" id="cd17793">
    <property type="entry name" value="HipA"/>
    <property type="match status" value="1"/>
</dbReference>
<organism evidence="6">
    <name type="scientific">uncultured bacterium fosmid pJB77G10</name>
    <dbReference type="NCBI Taxonomy" id="1478069"/>
    <lineage>
        <taxon>Bacteria</taxon>
        <taxon>environmental samples</taxon>
    </lineage>
</organism>
<keyword evidence="3 6" id="KW-0418">Kinase</keyword>
<reference evidence="6" key="1">
    <citation type="submission" date="2013-08" db="EMBL/GenBank/DDBJ databases">
        <title>Comparison of modified E. coli strains.</title>
        <authorList>
            <person name="Juergensen J."/>
            <person name="Bonge A."/>
            <person name="Streit W.R."/>
        </authorList>
    </citation>
    <scope>NUCLEOTIDE SEQUENCE</scope>
</reference>
<proteinExistence type="inferred from homology"/>